<dbReference type="EMBL" id="JAAXZB010000001">
    <property type="protein sequence ID" value="NKW09540.1"/>
    <property type="molecule type" value="Genomic_DNA"/>
</dbReference>
<reference evidence="1 2" key="1">
    <citation type="submission" date="2020-04" db="EMBL/GenBank/DDBJ databases">
        <title>Whole genome sequencing of clinical and environmental type strains of Ochrobactrum.</title>
        <authorList>
            <person name="Dharne M."/>
        </authorList>
    </citation>
    <scope>NUCLEOTIDE SEQUENCE [LARGE SCALE GENOMIC DNA]</scope>
    <source>
        <strain evidence="1 2">DSM 13340</strain>
    </source>
</reference>
<evidence type="ECO:0000313" key="1">
    <source>
        <dbReference type="EMBL" id="NKW09540.1"/>
    </source>
</evidence>
<dbReference type="AlphaFoldDB" id="A0A7X6JCJ7"/>
<protein>
    <submittedName>
        <fullName evidence="1">Uncharacterized protein</fullName>
    </submittedName>
</protein>
<proteinExistence type="predicted"/>
<dbReference type="Proteomes" id="UP000558475">
    <property type="component" value="Unassembled WGS sequence"/>
</dbReference>
<gene>
    <name evidence="1" type="ORF">HGG76_06950</name>
</gene>
<organism evidence="1 2">
    <name type="scientific">Brucella tritici</name>
    <dbReference type="NCBI Taxonomy" id="94626"/>
    <lineage>
        <taxon>Bacteria</taxon>
        <taxon>Pseudomonadati</taxon>
        <taxon>Pseudomonadota</taxon>
        <taxon>Alphaproteobacteria</taxon>
        <taxon>Hyphomicrobiales</taxon>
        <taxon>Brucellaceae</taxon>
        <taxon>Brucella/Ochrobactrum group</taxon>
        <taxon>Brucella</taxon>
    </lineage>
</organism>
<comment type="caution">
    <text evidence="1">The sequence shown here is derived from an EMBL/GenBank/DDBJ whole genome shotgun (WGS) entry which is preliminary data.</text>
</comment>
<name>A0A7X6JCJ7_9HYPH</name>
<evidence type="ECO:0000313" key="2">
    <source>
        <dbReference type="Proteomes" id="UP000558475"/>
    </source>
</evidence>
<sequence length="80" mass="8510">MAQVSAACIFNRLNCSIDERLSRLVVTLNVDRAGARRSNQTSVTFEAEAEGNGRILLSEGGDQQAFSALPTSSIVFSSCA</sequence>
<accession>A0A7X6JCJ7</accession>